<feature type="compositionally biased region" description="Polar residues" evidence="2">
    <location>
        <begin position="598"/>
        <end position="613"/>
    </location>
</feature>
<keyword evidence="1" id="KW-0175">Coiled coil</keyword>
<feature type="domain" description="Reverse transcriptase Ty1/copia-type" evidence="3">
    <location>
        <begin position="1030"/>
        <end position="1149"/>
    </location>
</feature>
<gene>
    <name evidence="5" type="ORF">Tci_031845</name>
</gene>
<dbReference type="InterPro" id="IPR013103">
    <property type="entry name" value="RVT_2"/>
</dbReference>
<feature type="domain" description="Retroviral polymerase SH3-like" evidence="4">
    <location>
        <begin position="847"/>
        <end position="896"/>
    </location>
</feature>
<name>A0A6L2LFZ5_TANCI</name>
<feature type="region of interest" description="Disordered" evidence="2">
    <location>
        <begin position="1270"/>
        <end position="1320"/>
    </location>
</feature>
<dbReference type="CDD" id="cd09272">
    <property type="entry name" value="RNase_HI_RT_Ty1"/>
    <property type="match status" value="1"/>
</dbReference>
<sequence>MKETYHVSFNEADEVITQTNIEGDEINFNENISFPDDELLAQKNPSQRKTDLSVADDHHVHSEPDDFKLAESHVNDIPEVQDIIVNDVNTTVGYEPSPTLILPSTGINHDTLAPQDKWFRDKHILVNIIAPQDKWLVVIKALEEQGWVIAMQEELNQFERNKVWTLVPAPYGKTIIGTKWIFRNKMDENDVVIKNKARLVAQRIINAWVIIAIHIVRVGRRHIYFSGWETRKCLWLRLRFIKTRNFPRTNKEGHDYKYSSLNPQVMFRLKVSPLLGFLKSLLLLPENGNSFKPVPQTTANAYGTSTSTFPGPVTTEEKAQKKNVVKARSMLLMALPNEHLLTFSQYKDAKTLFEAIQARFGGNDATKKTQRTLLKQMYEKFNALSTESLDSIFNRLQKIVSQLAILEVKRTVPTSSSSRSQNMAFLSSPGSTNEVDTASIQVSAVSTPISIVSSHDNTTNLSDATVGNRFEIAVSFAEYESKKVLLENCSRKTVVVEDTSFKAMVAIDGAGSDWSYMADDEVPTNIALIAFSNSEEFQHPEFKGYGPKDSKSVYIDTSNEIKKVLDAPIIEDWVSNSDEDESKEMVLNSKNVQHKTEQANQPRNDSQNPRNIKTNWNEIKTQKLGVRMVQKRVLKYVEKGTGQRVVKPVWNNAMRTNHQNFSNFRMNFAPTAILTKSGIVPISNARQSSSRAAAPVSAARLINTATSKPLVNVAKPRQNALQTTHSLSRRPFYQQTTLININLNNNVNAAKANFVNTAKENYVNTAKGNKVTSVIGNQGINVVKSSACWVWRPKIKVQDHISKNSGSYICKQFDNEIYPTSLTLRSMMEGMLPLGEELKVVKFLGKTPSELLGKFDGKSDEGISVGNFTTSKDFRVYNFRTRMVEENMHITFLENKPMITGGGPEWLFDLDALSKIMNYAPVSTGSSQDYILMPLWKENSQFDSSSQASDAQNKDKHGPLKPDAGIFDDAYDDRDEDAKADYNNLEIIISISPILSTIIHKDHPKEHIIREVNSAVQTRKMARQNEAGLISFINKIEAIRLFLAYASFMDFTVYQMDVKSAFLYGTIKEEVYVSQPLGFGDPKFPDRVYKVEKALYGLHQAPRAWYETLSTYLLDNGFRRGTIDKTLFIKKIKDDILLVEQGKYDIFLSQDKYVSDVLKKFGFTSVKSATTPMETHKPLSKDANGTDTKIHVDNESAICVVKNHVYHSKTKHIEIRNHFIRDSYEKRLIKMVKIHTDYNVADLLTKAFDVTSPKEVDILQVDAQLIPILTKPSTSKPQKKHKPKRKHTKELEVPPTESPAEHNVHLPIPSPSHDPLPSGEDSLKLKELMKLCTNLSNKVLDLKSEVIDIKSTYKAKIEKLKSRVERLEEENMRKIADIYANVEINLEKVQAEAYNLDLDHQEKVLSMLDVNDEELAGVEEVLEVVKVAKLITKVVTTVGVDVNAARPGFDLKAYSDFDYAGCGLDRKSTLGGCQILGGKLVYWSAKKQNSMAISFDEANYVVAASENYKALPPKETVRDGLATLRLVEEKNPLYTPTAELINSSSQKIRRKALDDDDVDVRGLDSRQKEIRELEKRRGRYGVSIPALHKKPQRTKTYTSYTGAMIRRGLDHIFDTLTTKVDFQKTRRAEEEDLDEDGEHGFDCLTFALVLSKAHCEGCRASRGGFPYWKDEQTLVGPSLPPHPEDWKKLKILGKRKVASGVPGKAFPSKVQKVLARASKVAGEASTPLDVNSDSDIHNSDTKLVRNDDLGVLITKLVRSFIIYGRCQAFKEVAAMKEPFVLEKMSGYRPSSKEEYDQAGDVLENASYPFLAEYVVNPYASLE</sequence>
<feature type="region of interest" description="Disordered" evidence="2">
    <location>
        <begin position="943"/>
        <end position="965"/>
    </location>
</feature>
<evidence type="ECO:0000259" key="4">
    <source>
        <dbReference type="Pfam" id="PF25597"/>
    </source>
</evidence>
<dbReference type="PANTHER" id="PTHR11439">
    <property type="entry name" value="GAG-POL-RELATED RETROTRANSPOSON"/>
    <property type="match status" value="1"/>
</dbReference>
<comment type="caution">
    <text evidence="5">The sequence shown here is derived from an EMBL/GenBank/DDBJ whole genome shotgun (WGS) entry which is preliminary data.</text>
</comment>
<feature type="region of interest" description="Disordered" evidence="2">
    <location>
        <begin position="593"/>
        <end position="613"/>
    </location>
</feature>
<feature type="coiled-coil region" evidence="1">
    <location>
        <begin position="1325"/>
        <end position="1392"/>
    </location>
</feature>
<protein>
    <submittedName>
        <fullName evidence="5">Putative ribonuclease H-like domain-containing protein</fullName>
    </submittedName>
</protein>
<organism evidence="5">
    <name type="scientific">Tanacetum cinerariifolium</name>
    <name type="common">Dalmatian daisy</name>
    <name type="synonym">Chrysanthemum cinerariifolium</name>
    <dbReference type="NCBI Taxonomy" id="118510"/>
    <lineage>
        <taxon>Eukaryota</taxon>
        <taxon>Viridiplantae</taxon>
        <taxon>Streptophyta</taxon>
        <taxon>Embryophyta</taxon>
        <taxon>Tracheophyta</taxon>
        <taxon>Spermatophyta</taxon>
        <taxon>Magnoliopsida</taxon>
        <taxon>eudicotyledons</taxon>
        <taxon>Gunneridae</taxon>
        <taxon>Pentapetalae</taxon>
        <taxon>asterids</taxon>
        <taxon>campanulids</taxon>
        <taxon>Asterales</taxon>
        <taxon>Asteraceae</taxon>
        <taxon>Asteroideae</taxon>
        <taxon>Anthemideae</taxon>
        <taxon>Anthemidinae</taxon>
        <taxon>Tanacetum</taxon>
    </lineage>
</organism>
<dbReference type="Pfam" id="PF07727">
    <property type="entry name" value="RVT_2"/>
    <property type="match status" value="1"/>
</dbReference>
<accession>A0A6L2LFZ5</accession>
<reference evidence="5" key="1">
    <citation type="journal article" date="2019" name="Sci. Rep.">
        <title>Draft genome of Tanacetum cinerariifolium, the natural source of mosquito coil.</title>
        <authorList>
            <person name="Yamashiro T."/>
            <person name="Shiraishi A."/>
            <person name="Satake H."/>
            <person name="Nakayama K."/>
        </authorList>
    </citation>
    <scope>NUCLEOTIDE SEQUENCE</scope>
</reference>
<evidence type="ECO:0000259" key="3">
    <source>
        <dbReference type="Pfam" id="PF07727"/>
    </source>
</evidence>
<evidence type="ECO:0000256" key="2">
    <source>
        <dbReference type="SAM" id="MobiDB-lite"/>
    </source>
</evidence>
<proteinExistence type="predicted"/>
<dbReference type="Pfam" id="PF14223">
    <property type="entry name" value="Retrotran_gag_2"/>
    <property type="match status" value="1"/>
</dbReference>
<feature type="compositionally biased region" description="Basic residues" evidence="2">
    <location>
        <begin position="1277"/>
        <end position="1288"/>
    </location>
</feature>
<evidence type="ECO:0000313" key="5">
    <source>
        <dbReference type="EMBL" id="GEU59867.1"/>
    </source>
</evidence>
<dbReference type="Pfam" id="PF25597">
    <property type="entry name" value="SH3_retrovirus"/>
    <property type="match status" value="1"/>
</dbReference>
<dbReference type="InterPro" id="IPR057670">
    <property type="entry name" value="SH3_retrovirus"/>
</dbReference>
<dbReference type="PANTHER" id="PTHR11439:SF495">
    <property type="entry name" value="REVERSE TRANSCRIPTASE, RNA-DEPENDENT DNA POLYMERASE-RELATED"/>
    <property type="match status" value="1"/>
</dbReference>
<evidence type="ECO:0000256" key="1">
    <source>
        <dbReference type="SAM" id="Coils"/>
    </source>
</evidence>
<dbReference type="EMBL" id="BKCJ010004246">
    <property type="protein sequence ID" value="GEU59867.1"/>
    <property type="molecule type" value="Genomic_DNA"/>
</dbReference>